<sequence length="81" mass="8925">MTVMAMEEKEDVREKEKEREEEEEVEVEVSGRLSNYLCVVSSPGSSTGQRSIKNDSGSPQSKPTGQQPNQMRSNGPGVPLQ</sequence>
<proteinExistence type="predicted"/>
<feature type="compositionally biased region" description="Polar residues" evidence="1">
    <location>
        <begin position="42"/>
        <end position="73"/>
    </location>
</feature>
<dbReference type="Proteomes" id="UP001373714">
    <property type="component" value="Unassembled WGS sequence"/>
</dbReference>
<accession>A0AAV9UKR9</accession>
<feature type="region of interest" description="Disordered" evidence="1">
    <location>
        <begin position="1"/>
        <end position="81"/>
    </location>
</feature>
<keyword evidence="3" id="KW-1185">Reference proteome</keyword>
<reference evidence="2 3" key="1">
    <citation type="submission" date="2019-10" db="EMBL/GenBank/DDBJ databases">
        <authorList>
            <person name="Palmer J.M."/>
        </authorList>
    </citation>
    <scope>NUCLEOTIDE SEQUENCE [LARGE SCALE GENOMIC DNA]</scope>
    <source>
        <strain evidence="2 3">TWF730</strain>
    </source>
</reference>
<evidence type="ECO:0000313" key="3">
    <source>
        <dbReference type="Proteomes" id="UP001373714"/>
    </source>
</evidence>
<evidence type="ECO:0000313" key="2">
    <source>
        <dbReference type="EMBL" id="KAK6343714.1"/>
    </source>
</evidence>
<organism evidence="2 3">
    <name type="scientific">Orbilia blumenaviensis</name>
    <dbReference type="NCBI Taxonomy" id="1796055"/>
    <lineage>
        <taxon>Eukaryota</taxon>
        <taxon>Fungi</taxon>
        <taxon>Dikarya</taxon>
        <taxon>Ascomycota</taxon>
        <taxon>Pezizomycotina</taxon>
        <taxon>Orbiliomycetes</taxon>
        <taxon>Orbiliales</taxon>
        <taxon>Orbiliaceae</taxon>
        <taxon>Orbilia</taxon>
    </lineage>
</organism>
<dbReference type="AlphaFoldDB" id="A0AAV9UKR9"/>
<dbReference type="EMBL" id="JAVHNS010000009">
    <property type="protein sequence ID" value="KAK6343714.1"/>
    <property type="molecule type" value="Genomic_DNA"/>
</dbReference>
<comment type="caution">
    <text evidence="2">The sequence shown here is derived from an EMBL/GenBank/DDBJ whole genome shotgun (WGS) entry which is preliminary data.</text>
</comment>
<feature type="compositionally biased region" description="Basic and acidic residues" evidence="1">
    <location>
        <begin position="1"/>
        <end position="18"/>
    </location>
</feature>
<gene>
    <name evidence="2" type="ORF">TWF730_011303</name>
</gene>
<protein>
    <submittedName>
        <fullName evidence="2">Uncharacterized protein</fullName>
    </submittedName>
</protein>
<name>A0AAV9UKR9_9PEZI</name>
<evidence type="ECO:0000256" key="1">
    <source>
        <dbReference type="SAM" id="MobiDB-lite"/>
    </source>
</evidence>